<dbReference type="GO" id="GO:0042802">
    <property type="term" value="F:identical protein binding"/>
    <property type="evidence" value="ECO:0007669"/>
    <property type="project" value="TreeGrafter"/>
</dbReference>
<accession>A0AAP9UDE8</accession>
<dbReference type="PANTHER" id="PTHR40448:SF1">
    <property type="entry name" value="TWO-COMPONENT SENSOR HISTIDINE KINASE"/>
    <property type="match status" value="1"/>
</dbReference>
<name>A0AAP9UDE8_CLOBU</name>
<evidence type="ECO:0000259" key="2">
    <source>
        <dbReference type="Pfam" id="PF14501"/>
    </source>
</evidence>
<evidence type="ECO:0000256" key="1">
    <source>
        <dbReference type="SAM" id="Phobius"/>
    </source>
</evidence>
<feature type="transmembrane region" description="Helical" evidence="1">
    <location>
        <begin position="116"/>
        <end position="135"/>
    </location>
</feature>
<dbReference type="GeneID" id="92943251"/>
<dbReference type="InterPro" id="IPR032834">
    <property type="entry name" value="NatK-like_C"/>
</dbReference>
<dbReference type="SUPFAM" id="SSF55874">
    <property type="entry name" value="ATPase domain of HSP90 chaperone/DNA topoisomerase II/histidine kinase"/>
    <property type="match status" value="1"/>
</dbReference>
<feature type="transmembrane region" description="Helical" evidence="1">
    <location>
        <begin position="195"/>
        <end position="214"/>
    </location>
</feature>
<dbReference type="AlphaFoldDB" id="A0AAP9UDE8"/>
<proteinExistence type="predicted"/>
<keyword evidence="1" id="KW-1133">Transmembrane helix</keyword>
<dbReference type="Gene3D" id="3.30.565.10">
    <property type="entry name" value="Histidine kinase-like ATPase, C-terminal domain"/>
    <property type="match status" value="1"/>
</dbReference>
<keyword evidence="1" id="KW-0812">Transmembrane</keyword>
<gene>
    <name evidence="3" type="ORF">FF104_03805</name>
</gene>
<feature type="transmembrane region" description="Helical" evidence="1">
    <location>
        <begin position="53"/>
        <end position="69"/>
    </location>
</feature>
<reference evidence="3 4" key="1">
    <citation type="submission" date="2019-05" db="EMBL/GenBank/DDBJ databases">
        <authorList>
            <person name="Schori C."/>
            <person name="Ahrens C."/>
        </authorList>
    </citation>
    <scope>NUCLEOTIDE SEQUENCE [LARGE SCALE GENOMIC DNA]</scope>
    <source>
        <strain evidence="3 4">DSM 10702</strain>
    </source>
</reference>
<dbReference type="EMBL" id="CP040626">
    <property type="protein sequence ID" value="QMW90103.1"/>
    <property type="molecule type" value="Genomic_DNA"/>
</dbReference>
<keyword evidence="1" id="KW-0472">Membrane</keyword>
<dbReference type="Proteomes" id="UP000515243">
    <property type="component" value="Chromosome 1"/>
</dbReference>
<feature type="transmembrane region" description="Helical" evidence="1">
    <location>
        <begin position="6"/>
        <end position="24"/>
    </location>
</feature>
<feature type="domain" description="Sensor histidine kinase NatK-like C-terminal" evidence="2">
    <location>
        <begin position="333"/>
        <end position="435"/>
    </location>
</feature>
<evidence type="ECO:0000313" key="4">
    <source>
        <dbReference type="Proteomes" id="UP000515243"/>
    </source>
</evidence>
<sequence>MNVCIAALGASIILFLSMINLSYIKFSFKEFILIIVLNQCLNINIILLNLSEFAVIISIFFILSMYICIKSKNVLAGIIIPISTIIIYVLIDYTITNIFILLFSIGPESVRENNELYCFIYILEFFIMFIISRMLGYMLNRKTKMLDKYFYINKRFNILLIISFLLTIITVYTNIILEHKSNFRIEFIKINGMLFLFYSILLMIITYILIINITKEINLKNKQIQFENLQQYTNSLEDLYTDMRGFRHDYINIISSLMGYIENKDMDGLERYFNKRILCLSEGIEANNLKIGNLKNIKVTEIKGILSSKLIRAQELEIDTFIDIVEPIEKINMDIIDLSRIVGILLDNAVEGAVECDKPFLKVGIINKENSILIVIINSVKDKIPIYKIYEKGFSTKGENRGLGLYSLKEITSKYNNVFLDTVLENNEFKQLLQIGKDK</sequence>
<feature type="transmembrane region" description="Helical" evidence="1">
    <location>
        <begin position="76"/>
        <end position="104"/>
    </location>
</feature>
<evidence type="ECO:0000313" key="3">
    <source>
        <dbReference type="EMBL" id="QMW90103.1"/>
    </source>
</evidence>
<dbReference type="InterPro" id="IPR036890">
    <property type="entry name" value="HATPase_C_sf"/>
</dbReference>
<organism evidence="3 4">
    <name type="scientific">Clostridium butyricum</name>
    <dbReference type="NCBI Taxonomy" id="1492"/>
    <lineage>
        <taxon>Bacteria</taxon>
        <taxon>Bacillati</taxon>
        <taxon>Bacillota</taxon>
        <taxon>Clostridia</taxon>
        <taxon>Eubacteriales</taxon>
        <taxon>Clostridiaceae</taxon>
        <taxon>Clostridium</taxon>
    </lineage>
</organism>
<dbReference type="RefSeq" id="WP_002579318.1">
    <property type="nucleotide sequence ID" value="NZ_AP019716.1"/>
</dbReference>
<feature type="transmembrane region" description="Helical" evidence="1">
    <location>
        <begin position="156"/>
        <end position="175"/>
    </location>
</feature>
<dbReference type="PANTHER" id="PTHR40448">
    <property type="entry name" value="TWO-COMPONENT SENSOR HISTIDINE KINASE"/>
    <property type="match status" value="1"/>
</dbReference>
<protein>
    <submittedName>
        <fullName evidence="3">GHKL domain-containing protein</fullName>
    </submittedName>
</protein>
<dbReference type="Pfam" id="PF14501">
    <property type="entry name" value="HATPase_c_5"/>
    <property type="match status" value="1"/>
</dbReference>